<dbReference type="SUPFAM" id="SSF51905">
    <property type="entry name" value="FAD/NAD(P)-binding domain"/>
    <property type="match status" value="1"/>
</dbReference>
<dbReference type="Proteomes" id="UP000440096">
    <property type="component" value="Unassembled WGS sequence"/>
</dbReference>
<sequence length="543" mass="58444">MNTDADILVVGAGHNSLIAAAYLATAGKKVLVLERNDYPGGGVASAELAEPGFLDELHSLIHVRILPNPVIADDELGLLSRYGLEYIPIETPHAAIFEDGTFIPICRDRAQTMERIRQISPRDADAYDRFMDLAVGIVEHVTPGFFVPPIPRSQQVAGLEKTHIGQEILRVTGMSVTDVLAEWFVDHRVRIALARMASELTLAHPDDLNTGMITFLAPGLNELYGMALPRGGGSAFTAACVRCIEDHGGEVRTSVHVEKVLSRDGRAVGVRTGEGSELTAKDAVLASIHPYRLGDMVEGLDVKTARRAARTTLAPYSAFVVHASLEEPLRFKADPEADNVIWNTVSPTSLDSVTESFDDMRRGRLPRVPMLEAGCPSVADPSRAPEGMANLHMLSLTSLNLADGGPARWRAIQEEYCRRLFDRLAGFTNNLRPGLVRAQAFITPLDHELNSLSFAGGDYTGVASFGHQMGDARPTRELSGYAVPGVKGLYLTGPFMHPGGGVVGGGRPTAIRMFADLDIPFGPFRRSATATPSPAPAGSTAER</sequence>
<reference evidence="5 6" key="1">
    <citation type="submission" date="2019-11" db="EMBL/GenBank/DDBJ databases">
        <title>Draft genome of Amycolatopsis RM579.</title>
        <authorList>
            <person name="Duangmal K."/>
            <person name="Mingma R."/>
        </authorList>
    </citation>
    <scope>NUCLEOTIDE SEQUENCE [LARGE SCALE GENOMIC DNA]</scope>
    <source>
        <strain evidence="5 6">RM579</strain>
    </source>
</reference>
<name>A0A6N7YRI6_9PSEU</name>
<dbReference type="GO" id="GO:0016491">
    <property type="term" value="F:oxidoreductase activity"/>
    <property type="evidence" value="ECO:0007669"/>
    <property type="project" value="InterPro"/>
</dbReference>
<protein>
    <recommendedName>
        <fullName evidence="3">Pyridine nucleotide-disulfide oxidoreductase domain-containing protein 2</fullName>
    </recommendedName>
</protein>
<proteinExistence type="predicted"/>
<dbReference type="InterPro" id="IPR036188">
    <property type="entry name" value="FAD/NAD-bd_sf"/>
</dbReference>
<evidence type="ECO:0000313" key="5">
    <source>
        <dbReference type="EMBL" id="MTD55635.1"/>
    </source>
</evidence>
<comment type="caution">
    <text evidence="5">The sequence shown here is derived from an EMBL/GenBank/DDBJ whole genome shotgun (WGS) entry which is preliminary data.</text>
</comment>
<dbReference type="Gene3D" id="3.50.50.60">
    <property type="entry name" value="FAD/NAD(P)-binding domain"/>
    <property type="match status" value="2"/>
</dbReference>
<keyword evidence="6" id="KW-1185">Reference proteome</keyword>
<evidence type="ECO:0000256" key="3">
    <source>
        <dbReference type="ARBA" id="ARBA00040298"/>
    </source>
</evidence>
<gene>
    <name evidence="5" type="ORF">GKO32_16860</name>
</gene>
<evidence type="ECO:0000256" key="1">
    <source>
        <dbReference type="ARBA" id="ARBA00037217"/>
    </source>
</evidence>
<dbReference type="PANTHER" id="PTHR10668:SF103">
    <property type="entry name" value="PYRIDINE NUCLEOTIDE-DISULFIDE OXIDOREDUCTASE DOMAIN-CONTAINING PROTEIN 2"/>
    <property type="match status" value="1"/>
</dbReference>
<dbReference type="InterPro" id="IPR002937">
    <property type="entry name" value="Amino_oxidase"/>
</dbReference>
<feature type="domain" description="Amine oxidase" evidence="4">
    <location>
        <begin position="17"/>
        <end position="505"/>
    </location>
</feature>
<evidence type="ECO:0000259" key="4">
    <source>
        <dbReference type="Pfam" id="PF01593"/>
    </source>
</evidence>
<evidence type="ECO:0000313" key="6">
    <source>
        <dbReference type="Proteomes" id="UP000440096"/>
    </source>
</evidence>
<comment type="subunit">
    <text evidence="2">Interacts with COX5B; this interaction may contribute to localize PYROXD2 to the inner face of the inner mitochondrial membrane.</text>
</comment>
<dbReference type="Pfam" id="PF01593">
    <property type="entry name" value="Amino_oxidase"/>
    <property type="match status" value="1"/>
</dbReference>
<organism evidence="5 6">
    <name type="scientific">Amycolatopsis pithecellobii</name>
    <dbReference type="NCBI Taxonomy" id="664692"/>
    <lineage>
        <taxon>Bacteria</taxon>
        <taxon>Bacillati</taxon>
        <taxon>Actinomycetota</taxon>
        <taxon>Actinomycetes</taxon>
        <taxon>Pseudonocardiales</taxon>
        <taxon>Pseudonocardiaceae</taxon>
        <taxon>Amycolatopsis</taxon>
    </lineage>
</organism>
<dbReference type="OrthoDB" id="9774675at2"/>
<dbReference type="EMBL" id="WMBA01000024">
    <property type="protein sequence ID" value="MTD55635.1"/>
    <property type="molecule type" value="Genomic_DNA"/>
</dbReference>
<evidence type="ECO:0000256" key="2">
    <source>
        <dbReference type="ARBA" id="ARBA00038825"/>
    </source>
</evidence>
<dbReference type="RefSeq" id="WP_154757833.1">
    <property type="nucleotide sequence ID" value="NZ_WMBA01000024.1"/>
</dbReference>
<comment type="function">
    <text evidence="1">Probable oxidoreductase that may play a role as regulator of mitochondrial function.</text>
</comment>
<dbReference type="AlphaFoldDB" id="A0A6N7YRI6"/>
<dbReference type="PANTHER" id="PTHR10668">
    <property type="entry name" value="PHYTOENE DEHYDROGENASE"/>
    <property type="match status" value="1"/>
</dbReference>
<accession>A0A6N7YRI6</accession>